<organism evidence="1 2">
    <name type="scientific">Prorocentrum cordatum</name>
    <dbReference type="NCBI Taxonomy" id="2364126"/>
    <lineage>
        <taxon>Eukaryota</taxon>
        <taxon>Sar</taxon>
        <taxon>Alveolata</taxon>
        <taxon>Dinophyceae</taxon>
        <taxon>Prorocentrales</taxon>
        <taxon>Prorocentraceae</taxon>
        <taxon>Prorocentrum</taxon>
    </lineage>
</organism>
<keyword evidence="2" id="KW-1185">Reference proteome</keyword>
<dbReference type="EMBL" id="CAUYUJ010017097">
    <property type="protein sequence ID" value="CAK0871689.1"/>
    <property type="molecule type" value="Genomic_DNA"/>
</dbReference>
<proteinExistence type="predicted"/>
<dbReference type="Proteomes" id="UP001189429">
    <property type="component" value="Unassembled WGS sequence"/>
</dbReference>
<comment type="caution">
    <text evidence="1">The sequence shown here is derived from an EMBL/GenBank/DDBJ whole genome shotgun (WGS) entry which is preliminary data.</text>
</comment>
<gene>
    <name evidence="1" type="ORF">PCOR1329_LOCUS57445</name>
</gene>
<reference evidence="1" key="1">
    <citation type="submission" date="2023-10" db="EMBL/GenBank/DDBJ databases">
        <authorList>
            <person name="Chen Y."/>
            <person name="Shah S."/>
            <person name="Dougan E. K."/>
            <person name="Thang M."/>
            <person name="Chan C."/>
        </authorList>
    </citation>
    <scope>NUCLEOTIDE SEQUENCE [LARGE SCALE GENOMIC DNA]</scope>
</reference>
<evidence type="ECO:0000313" key="2">
    <source>
        <dbReference type="Proteomes" id="UP001189429"/>
    </source>
</evidence>
<accession>A0ABN9VEW2</accession>
<name>A0ABN9VEW2_9DINO</name>
<protein>
    <submittedName>
        <fullName evidence="1">Uncharacterized protein</fullName>
    </submittedName>
</protein>
<evidence type="ECO:0000313" key="1">
    <source>
        <dbReference type="EMBL" id="CAK0871689.1"/>
    </source>
</evidence>
<sequence length="316" mass="32510">MPCDPVPTVQLGVCPHRGLAAEDHEHRPLGARGLAAPNLAGPVDGLQTAQRAEVTAAVAAARVVGGPIAASADPRDGEHADLWHSLVDAVRSGRLRARWVPAHKTPAEAHRLGLSERDRLGNAAANGNAGAAAASRAPPPDVVRARCQELQLLEAAQRVMAAAQQAALAAAPPAARRRQRDWRRVRRGARARAASALAADAPAGQVAQAPACPRRSGAVAPVSSGGMLAAFFAGRSSWWPHALARGPCHVFCLRSSGSATSAAGLLGNACPGWRERLPARCQAALLLGELPCAGGSAEAFACLAAQRIAQLPKVPD</sequence>